<organism evidence="2 3">
    <name type="scientific">Guyparkeria halophila</name>
    <dbReference type="NCBI Taxonomy" id="47960"/>
    <lineage>
        <taxon>Bacteria</taxon>
        <taxon>Pseudomonadati</taxon>
        <taxon>Pseudomonadota</taxon>
        <taxon>Gammaproteobacteria</taxon>
        <taxon>Chromatiales</taxon>
        <taxon>Thioalkalibacteraceae</taxon>
        <taxon>Guyparkeria</taxon>
    </lineage>
</organism>
<dbReference type="Proteomes" id="UP000427716">
    <property type="component" value="Chromosome"/>
</dbReference>
<dbReference type="RefSeq" id="WP_136867239.1">
    <property type="nucleotide sequence ID" value="NZ_CP046415.1"/>
</dbReference>
<name>A0A6I6CX81_9GAMM</name>
<evidence type="ECO:0000256" key="1">
    <source>
        <dbReference type="SAM" id="MobiDB-lite"/>
    </source>
</evidence>
<dbReference type="EMBL" id="CP046415">
    <property type="protein sequence ID" value="QGT78779.1"/>
    <property type="molecule type" value="Genomic_DNA"/>
</dbReference>
<protein>
    <submittedName>
        <fullName evidence="2">Uncharacterized protein</fullName>
    </submittedName>
</protein>
<feature type="region of interest" description="Disordered" evidence="1">
    <location>
        <begin position="57"/>
        <end position="77"/>
    </location>
</feature>
<reference evidence="2 3" key="1">
    <citation type="submission" date="2019-11" db="EMBL/GenBank/DDBJ databases">
        <authorList>
            <person name="Zhang J."/>
            <person name="Sun C."/>
        </authorList>
    </citation>
    <scope>NUCLEOTIDE SEQUENCE [LARGE SCALE GENOMIC DNA]</scope>
    <source>
        <strain evidence="3">sp2</strain>
    </source>
</reference>
<evidence type="ECO:0000313" key="2">
    <source>
        <dbReference type="EMBL" id="QGT78779.1"/>
    </source>
</evidence>
<evidence type="ECO:0000313" key="3">
    <source>
        <dbReference type="Proteomes" id="UP000427716"/>
    </source>
</evidence>
<feature type="compositionally biased region" description="Polar residues" evidence="1">
    <location>
        <begin position="58"/>
        <end position="67"/>
    </location>
</feature>
<dbReference type="AlphaFoldDB" id="A0A6I6CX81"/>
<proteinExistence type="predicted"/>
<keyword evidence="3" id="KW-1185">Reference proteome</keyword>
<gene>
    <name evidence="2" type="ORF">GM160_07625</name>
</gene>
<accession>A0A6I6CX81</accession>
<dbReference type="KEGG" id="ghl:GM160_07625"/>
<sequence>MNTILTLLEPLIGREIQIGDQRGTVIEIHDAPPSLILRAEGSPDAFQVDYLGRPRSMAQPTWTQPITGESGRGLHPDLQRQLPRETALALDDFIKSQQP</sequence>